<protein>
    <submittedName>
        <fullName evidence="1">5590_t:CDS:1</fullName>
    </submittedName>
</protein>
<organism evidence="1 2">
    <name type="scientific">Gigaspora margarita</name>
    <dbReference type="NCBI Taxonomy" id="4874"/>
    <lineage>
        <taxon>Eukaryota</taxon>
        <taxon>Fungi</taxon>
        <taxon>Fungi incertae sedis</taxon>
        <taxon>Mucoromycota</taxon>
        <taxon>Glomeromycotina</taxon>
        <taxon>Glomeromycetes</taxon>
        <taxon>Diversisporales</taxon>
        <taxon>Gigasporaceae</taxon>
        <taxon>Gigaspora</taxon>
    </lineage>
</organism>
<feature type="non-terminal residue" evidence="1">
    <location>
        <position position="48"/>
    </location>
</feature>
<dbReference type="Proteomes" id="UP000789901">
    <property type="component" value="Unassembled WGS sequence"/>
</dbReference>
<gene>
    <name evidence="1" type="ORF">GMARGA_LOCUS39566</name>
</gene>
<name>A0ABN7X6X4_GIGMA</name>
<comment type="caution">
    <text evidence="1">The sequence shown here is derived from an EMBL/GenBank/DDBJ whole genome shotgun (WGS) entry which is preliminary data.</text>
</comment>
<dbReference type="EMBL" id="CAJVQB010095090">
    <property type="protein sequence ID" value="CAG8849172.1"/>
    <property type="molecule type" value="Genomic_DNA"/>
</dbReference>
<keyword evidence="2" id="KW-1185">Reference proteome</keyword>
<evidence type="ECO:0000313" key="1">
    <source>
        <dbReference type="EMBL" id="CAG8849172.1"/>
    </source>
</evidence>
<proteinExistence type="predicted"/>
<reference evidence="1 2" key="1">
    <citation type="submission" date="2021-06" db="EMBL/GenBank/DDBJ databases">
        <authorList>
            <person name="Kallberg Y."/>
            <person name="Tangrot J."/>
            <person name="Rosling A."/>
        </authorList>
    </citation>
    <scope>NUCLEOTIDE SEQUENCE [LARGE SCALE GENOMIC DNA]</scope>
    <source>
        <strain evidence="1 2">120-4 pot B 10/14</strain>
    </source>
</reference>
<evidence type="ECO:0000313" key="2">
    <source>
        <dbReference type="Proteomes" id="UP000789901"/>
    </source>
</evidence>
<sequence>SRNLDFTDGIYWFQNDYVYVVYEKDIFPNGNHGLYIFHSTRGYSATCM</sequence>
<accession>A0ABN7X6X4</accession>
<feature type="non-terminal residue" evidence="1">
    <location>
        <position position="1"/>
    </location>
</feature>